<dbReference type="AlphaFoldDB" id="A0A3D9BLQ3"/>
<evidence type="ECO:0000313" key="2">
    <source>
        <dbReference type="EMBL" id="REC54387.1"/>
    </source>
</evidence>
<reference evidence="2 3" key="1">
    <citation type="journal article" date="2006" name="Int. J. Syst. Evol. Microbiol.">
        <title>Chryseobacterium piscium sp. nov., isolated from fish of the South Atlantic Ocean off South Africa.</title>
        <authorList>
            <person name="de Beer H."/>
            <person name="Hugo C.J."/>
            <person name="Jooste P.J."/>
            <person name="Vancanneyt M."/>
            <person name="Coenye T."/>
            <person name="Vandamme P."/>
        </authorList>
    </citation>
    <scope>NUCLEOTIDE SEQUENCE [LARGE SCALE GENOMIC DNA]</scope>
    <source>
        <strain evidence="2 3">CCUG 51923</strain>
    </source>
</reference>
<dbReference type="EMBL" id="QNVS01000025">
    <property type="protein sequence ID" value="REC54387.1"/>
    <property type="molecule type" value="Genomic_DNA"/>
</dbReference>
<protein>
    <recommendedName>
        <fullName evidence="1">DUF7674 domain-containing protein</fullName>
    </recommendedName>
</protein>
<sequence length="138" mass="15964">MFAFLKGTNLGISTQNNLKMNHTDAVREIVKVIPESQEEFEESYKTKTPFMVISVFTKQIKKLIKDHDQKILMKSITKMNLFYSKGDQALKNAIENIFVYSLDSLTFCCEPSYKDLIFAKMSPSLQNNYLRQVYKSGI</sequence>
<dbReference type="Pfam" id="PF24722">
    <property type="entry name" value="DUF7674"/>
    <property type="match status" value="1"/>
</dbReference>
<keyword evidence="3" id="KW-1185">Reference proteome</keyword>
<comment type="caution">
    <text evidence="2">The sequence shown here is derived from an EMBL/GenBank/DDBJ whole genome shotgun (WGS) entry which is preliminary data.</text>
</comment>
<organism evidence="2 3">
    <name type="scientific">Chryseobacterium piscium</name>
    <dbReference type="NCBI Taxonomy" id="333702"/>
    <lineage>
        <taxon>Bacteria</taxon>
        <taxon>Pseudomonadati</taxon>
        <taxon>Bacteroidota</taxon>
        <taxon>Flavobacteriia</taxon>
        <taxon>Flavobacteriales</taxon>
        <taxon>Weeksellaceae</taxon>
        <taxon>Chryseobacterium group</taxon>
        <taxon>Chryseobacterium</taxon>
    </lineage>
</organism>
<evidence type="ECO:0000259" key="1">
    <source>
        <dbReference type="Pfam" id="PF24722"/>
    </source>
</evidence>
<accession>A0A3D9BLQ3</accession>
<proteinExistence type="predicted"/>
<dbReference type="Proteomes" id="UP000256512">
    <property type="component" value="Unassembled WGS sequence"/>
</dbReference>
<dbReference type="InterPro" id="IPR056091">
    <property type="entry name" value="DUF7674"/>
</dbReference>
<evidence type="ECO:0000313" key="3">
    <source>
        <dbReference type="Proteomes" id="UP000256512"/>
    </source>
</evidence>
<gene>
    <name evidence="2" type="ORF">DRF62_09885</name>
</gene>
<feature type="domain" description="DUF7674" evidence="1">
    <location>
        <begin position="27"/>
        <end position="134"/>
    </location>
</feature>
<name>A0A3D9BLQ3_9FLAO</name>